<keyword evidence="3" id="KW-1185">Reference proteome</keyword>
<dbReference type="Gene3D" id="3.40.50.11440">
    <property type="match status" value="1"/>
</dbReference>
<dbReference type="Pfam" id="PF09861">
    <property type="entry name" value="Lar_N"/>
    <property type="match status" value="1"/>
</dbReference>
<dbReference type="RefSeq" id="WP_317994399.1">
    <property type="nucleotide sequence ID" value="NZ_AP025523.1"/>
</dbReference>
<organism evidence="2 3">
    <name type="scientific">Vulcanimicrobium alpinum</name>
    <dbReference type="NCBI Taxonomy" id="3016050"/>
    <lineage>
        <taxon>Bacteria</taxon>
        <taxon>Bacillati</taxon>
        <taxon>Vulcanimicrobiota</taxon>
        <taxon>Vulcanimicrobiia</taxon>
        <taxon>Vulcanimicrobiales</taxon>
        <taxon>Vulcanimicrobiaceae</taxon>
        <taxon>Vulcanimicrobium</taxon>
    </lineage>
</organism>
<dbReference type="EMBL" id="AP025523">
    <property type="protein sequence ID" value="BDE06750.1"/>
    <property type="molecule type" value="Genomic_DNA"/>
</dbReference>
<accession>A0AAN2C9P8</accession>
<dbReference type="AlphaFoldDB" id="A0AAN2C9P8"/>
<dbReference type="InterPro" id="IPR018657">
    <property type="entry name" value="LarA-like_N"/>
</dbReference>
<dbReference type="KEGG" id="vab:WPS_20260"/>
<evidence type="ECO:0000313" key="2">
    <source>
        <dbReference type="EMBL" id="BDE06750.1"/>
    </source>
</evidence>
<gene>
    <name evidence="2" type="ORF">WPS_20260</name>
</gene>
<feature type="domain" description="LarA-like N-terminal" evidence="1">
    <location>
        <begin position="76"/>
        <end position="180"/>
    </location>
</feature>
<sequence>MNAIDARLVRDTLDIPAIADLTAAARDALAPVLAGAGLKPGARVAVTAGSRGIARIDAILRGACAAVRPAGATPFLIPAMGSHGGGTAEGQQTMLAHLGVTEASVGAPLVAAMDVVDVGRTPRGVDVVCDANAARADAIVVVGRVKPHTDFTGTIESGLIKMTAIGLGKAIGAARYHAAFAQHGYETILREVAAMMFARMPIVAGLAIVEDNHGGTHALEAFPTAGIVAGEERLLLRARDLLPRLPFDALDLLIVDRMGKNFSGTGMDTNVTGRGVDGRTQKTARPVIRELFVRDLSPESEGNATGIGLADFCTRRLADAVDWVPTYLNALTAAQPAGARLPVVCAHDREAIGHALTAAGVSDARSARVARIRDTLHIDAFAASPAAIESMDRDGRYVAGEATTALHFDGDDLTQFGAALAHA</sequence>
<proteinExistence type="predicted"/>
<evidence type="ECO:0000259" key="1">
    <source>
        <dbReference type="Pfam" id="PF09861"/>
    </source>
</evidence>
<evidence type="ECO:0000313" key="3">
    <source>
        <dbReference type="Proteomes" id="UP001317532"/>
    </source>
</evidence>
<dbReference type="GO" id="GO:0050043">
    <property type="term" value="F:lactate racemase activity"/>
    <property type="evidence" value="ECO:0007669"/>
    <property type="project" value="InterPro"/>
</dbReference>
<protein>
    <recommendedName>
        <fullName evidence="1">LarA-like N-terminal domain-containing protein</fullName>
    </recommendedName>
</protein>
<reference evidence="2 3" key="1">
    <citation type="journal article" date="2022" name="ISME Commun">
        <title>Vulcanimicrobium alpinus gen. nov. sp. nov., the first cultivated representative of the candidate phylum 'Eremiobacterota', is a metabolically versatile aerobic anoxygenic phototroph.</title>
        <authorList>
            <person name="Yabe S."/>
            <person name="Muto K."/>
            <person name="Abe K."/>
            <person name="Yokota A."/>
            <person name="Staudigel H."/>
            <person name="Tebo B.M."/>
        </authorList>
    </citation>
    <scope>NUCLEOTIDE SEQUENCE [LARGE SCALE GENOMIC DNA]</scope>
    <source>
        <strain evidence="2 3">WC8-2</strain>
    </source>
</reference>
<dbReference type="Proteomes" id="UP001317532">
    <property type="component" value="Chromosome"/>
</dbReference>
<name>A0AAN2C9P8_UNVUL</name>